<evidence type="ECO:0000313" key="2">
    <source>
        <dbReference type="EMBL" id="SEB08875.1"/>
    </source>
</evidence>
<feature type="region of interest" description="Disordered" evidence="1">
    <location>
        <begin position="219"/>
        <end position="255"/>
    </location>
</feature>
<sequence length="292" mass="33873">MSEKTNRYIDPLTDFGFKHLFGNMLNKEILIKFLAAVFEEKKQIADITYQPETTGERNEEGKKAFSELLCTEKNGKQFKVVIQRIEEDLFRKSTRDFMASFFNDLEADGSKQSGFPHKECYLLGLLNFSFGDCEDLYYREISFTKMDMKRNPHGKLGFKFLEIPEFSKSEEGLETETDKWFYLLSHLHELDSVPPCFGEEIFQQLFKAAELAGLTDEERETHAAQVKEVDRKDNRTLYHPEKAAEKAAEKEAAEGRLDSESKDFFIEVFKMGYELGFEQGMLEIANEINAKM</sequence>
<organism evidence="2 3">
    <name type="scientific">Pedobacter hartonius</name>
    <dbReference type="NCBI Taxonomy" id="425514"/>
    <lineage>
        <taxon>Bacteria</taxon>
        <taxon>Pseudomonadati</taxon>
        <taxon>Bacteroidota</taxon>
        <taxon>Sphingobacteriia</taxon>
        <taxon>Sphingobacteriales</taxon>
        <taxon>Sphingobacteriaceae</taxon>
        <taxon>Pedobacter</taxon>
    </lineage>
</organism>
<dbReference type="STRING" id="425514.SAMN05443550_11055"/>
<name>A0A1H4GGX5_9SPHI</name>
<accession>A0A1H4GGX5</accession>
<dbReference type="OrthoDB" id="9803508at2"/>
<dbReference type="Proteomes" id="UP000198850">
    <property type="component" value="Unassembled WGS sequence"/>
</dbReference>
<dbReference type="EMBL" id="FNRA01000010">
    <property type="protein sequence ID" value="SEB08875.1"/>
    <property type="molecule type" value="Genomic_DNA"/>
</dbReference>
<evidence type="ECO:0008006" key="4">
    <source>
        <dbReference type="Google" id="ProtNLM"/>
    </source>
</evidence>
<dbReference type="AlphaFoldDB" id="A0A1H4GGX5"/>
<evidence type="ECO:0000256" key="1">
    <source>
        <dbReference type="SAM" id="MobiDB-lite"/>
    </source>
</evidence>
<dbReference type="Pfam" id="PF12784">
    <property type="entry name" value="PDDEXK_2"/>
    <property type="match status" value="1"/>
</dbReference>
<dbReference type="RefSeq" id="WP_090558700.1">
    <property type="nucleotide sequence ID" value="NZ_FNRA01000010.1"/>
</dbReference>
<dbReference type="PANTHER" id="PTHR41317:SF1">
    <property type="entry name" value="PD-(D_E)XK NUCLEASE FAMILY TRANSPOSASE"/>
    <property type="match status" value="1"/>
</dbReference>
<protein>
    <recommendedName>
        <fullName evidence="4">PD-(D/E)XK nuclease family transposase</fullName>
    </recommendedName>
</protein>
<evidence type="ECO:0000313" key="3">
    <source>
        <dbReference type="Proteomes" id="UP000198850"/>
    </source>
</evidence>
<keyword evidence="3" id="KW-1185">Reference proteome</keyword>
<proteinExistence type="predicted"/>
<gene>
    <name evidence="2" type="ORF">SAMN05443550_11055</name>
</gene>
<reference evidence="2 3" key="1">
    <citation type="submission" date="2016-10" db="EMBL/GenBank/DDBJ databases">
        <authorList>
            <person name="de Groot N.N."/>
        </authorList>
    </citation>
    <scope>NUCLEOTIDE SEQUENCE [LARGE SCALE GENOMIC DNA]</scope>
    <source>
        <strain evidence="2 3">DSM 19033</strain>
    </source>
</reference>
<dbReference type="PANTHER" id="PTHR41317">
    <property type="entry name" value="PD-(D_E)XK NUCLEASE FAMILY TRANSPOSASE"/>
    <property type="match status" value="1"/>
</dbReference>